<dbReference type="InterPro" id="IPR012338">
    <property type="entry name" value="Beta-lactam/transpept-like"/>
</dbReference>
<dbReference type="EMBL" id="CP022358">
    <property type="protein sequence ID" value="ASK69310.1"/>
    <property type="molecule type" value="Genomic_DNA"/>
</dbReference>
<dbReference type="PRINTS" id="PR00922">
    <property type="entry name" value="DADACBPTASE3"/>
</dbReference>
<dbReference type="AlphaFoldDB" id="A0A220UMS9"/>
<evidence type="ECO:0000256" key="2">
    <source>
        <dbReference type="ARBA" id="ARBA00022801"/>
    </source>
</evidence>
<dbReference type="RefSeq" id="WP_089067828.1">
    <property type="nucleotide sequence ID" value="NZ_CP022358.1"/>
</dbReference>
<dbReference type="Gene3D" id="3.50.80.20">
    <property type="entry name" value="D-Ala-D-Ala carboxypeptidase C, peptidase S13"/>
    <property type="match status" value="1"/>
</dbReference>
<evidence type="ECO:0000313" key="4">
    <source>
        <dbReference type="Proteomes" id="UP000198367"/>
    </source>
</evidence>
<dbReference type="PANTHER" id="PTHR30023">
    <property type="entry name" value="D-ALANYL-D-ALANINE CARBOXYPEPTIDASE"/>
    <property type="match status" value="1"/>
</dbReference>
<reference evidence="3 4" key="1">
    <citation type="submission" date="2017-07" db="EMBL/GenBank/DDBJ databases">
        <title>Phenotypical and genomic characterization of a clinical isolate of Shewanella bicestrii sp. nov. producing an extended-spectrum beta-lactamase and a new oxacillinase variant.</title>
        <authorList>
            <person name="Jousset A.B."/>
            <person name="Bonnin R.A."/>
            <person name="Girlich D."/>
            <person name="Dabos L."/>
            <person name="Potron A."/>
            <person name="Dortet L."/>
            <person name="Glaser P."/>
            <person name="Naas T."/>
        </authorList>
    </citation>
    <scope>NUCLEOTIDE SEQUENCE [LARGE SCALE GENOMIC DNA]</scope>
    <source>
        <strain evidence="3 4">JAB-1</strain>
    </source>
</reference>
<dbReference type="GO" id="GO:0006508">
    <property type="term" value="P:proteolysis"/>
    <property type="evidence" value="ECO:0007669"/>
    <property type="project" value="InterPro"/>
</dbReference>
<dbReference type="Gene3D" id="3.40.710.10">
    <property type="entry name" value="DD-peptidase/beta-lactamase superfamily"/>
    <property type="match status" value="2"/>
</dbReference>
<dbReference type="KEGG" id="sbj:CF168_10760"/>
<organism evidence="3 4">
    <name type="scientific">Shewanella bicestrii</name>
    <dbReference type="NCBI Taxonomy" id="2018305"/>
    <lineage>
        <taxon>Bacteria</taxon>
        <taxon>Pseudomonadati</taxon>
        <taxon>Pseudomonadota</taxon>
        <taxon>Gammaproteobacteria</taxon>
        <taxon>Alteromonadales</taxon>
        <taxon>Shewanellaceae</taxon>
        <taxon>Shewanella</taxon>
    </lineage>
</organism>
<dbReference type="InterPro" id="IPR000667">
    <property type="entry name" value="Peptidase_S13"/>
</dbReference>
<sequence length="513" mass="55716">MTHSINKDQLQASFTRPKLNGFLVGSMLSILLPTQVIAAIHPLDESTFAKQIADIAPRHSQVALLARDLSTNTLLYSQQADTLFIPASTQKVLTAVTAMANLGPDFRFVTELWSDAPIRKGHIAGSVYLRFSGDPTLTQDDLKALFAHLQKQGITSIEGHLYLIGDKQEQLQAPGWVWDDLGICFAAPVSSYIINQNCVYGQFAPSSAKHASEVKLRASSFGVKVSSDAIFSPKAGHDFCQLDLVRLGQNQYHLRGCYPGSEAIPLAIAISDPEKFAMDTLTATLKGEISLSGKVKIGNTIPSKAKLIASHSSAPLPELLKTMLLKSDNLIADSLFKRVGKNYYKAQGSFTHGAAAMRHILTELGIDLTNANIVDGSGLSRYNLLSAKQLADVLALIYQDARFHSLIDSLPEAGVSGTLQYRLGYTKPPLKHLVFAKTGSMQGVANLAGFMRLAQQRDILFVVLENGISPETKKQRKPAFSADFLTRLLSAVETQTQTSQTTTTELSTVKLSD</sequence>
<keyword evidence="3" id="KW-0121">Carboxypeptidase</keyword>
<keyword evidence="4" id="KW-1185">Reference proteome</keyword>
<evidence type="ECO:0000313" key="3">
    <source>
        <dbReference type="EMBL" id="ASK69310.1"/>
    </source>
</evidence>
<dbReference type="GO" id="GO:0004185">
    <property type="term" value="F:serine-type carboxypeptidase activity"/>
    <property type="evidence" value="ECO:0007669"/>
    <property type="project" value="InterPro"/>
</dbReference>
<accession>A0A220UMS9</accession>
<gene>
    <name evidence="3" type="primary">dacB</name>
    <name evidence="3" type="ORF">CF168_10760</name>
</gene>
<dbReference type="Proteomes" id="UP000198367">
    <property type="component" value="Chromosome"/>
</dbReference>
<proteinExistence type="inferred from homology"/>
<evidence type="ECO:0000256" key="1">
    <source>
        <dbReference type="ARBA" id="ARBA00006096"/>
    </source>
</evidence>
<dbReference type="GO" id="GO:0000270">
    <property type="term" value="P:peptidoglycan metabolic process"/>
    <property type="evidence" value="ECO:0007669"/>
    <property type="project" value="TreeGrafter"/>
</dbReference>
<protein>
    <submittedName>
        <fullName evidence="3">D-alanyl-D-alanine carboxypeptidase/D-alanyl-D-alanine-endopeptidase</fullName>
    </submittedName>
</protein>
<name>A0A220UMS9_9GAMM</name>
<dbReference type="SUPFAM" id="SSF56601">
    <property type="entry name" value="beta-lactamase/transpeptidase-like"/>
    <property type="match status" value="1"/>
</dbReference>
<dbReference type="NCBIfam" id="TIGR00666">
    <property type="entry name" value="PBP4"/>
    <property type="match status" value="1"/>
</dbReference>
<keyword evidence="2" id="KW-0378">Hydrolase</keyword>
<keyword evidence="3" id="KW-0645">Protease</keyword>
<dbReference type="PANTHER" id="PTHR30023:SF0">
    <property type="entry name" value="PENICILLIN-SENSITIVE CARBOXYPEPTIDASE A"/>
    <property type="match status" value="1"/>
</dbReference>
<dbReference type="Pfam" id="PF02113">
    <property type="entry name" value="Peptidase_S13"/>
    <property type="match status" value="1"/>
</dbReference>
<comment type="similarity">
    <text evidence="1">Belongs to the peptidase S13 family.</text>
</comment>